<name>A0A6C0CTM8_9ZZZZ</name>
<protein>
    <submittedName>
        <fullName evidence="1">Uncharacterized protein</fullName>
    </submittedName>
</protein>
<sequence>MTKTLYKEDNEKKWQELRSLCMHFKKIKEPSRAFTPYAFTYQNELHDSDFKYEDKHYTLTKMK</sequence>
<accession>A0A6C0CTM8</accession>
<dbReference type="EMBL" id="MN739476">
    <property type="protein sequence ID" value="QHT06845.1"/>
    <property type="molecule type" value="Genomic_DNA"/>
</dbReference>
<reference evidence="1" key="1">
    <citation type="journal article" date="2020" name="Nature">
        <title>Giant virus diversity and host interactions through global metagenomics.</title>
        <authorList>
            <person name="Schulz F."/>
            <person name="Roux S."/>
            <person name="Paez-Espino D."/>
            <person name="Jungbluth S."/>
            <person name="Walsh D.A."/>
            <person name="Denef V.J."/>
            <person name="McMahon K.D."/>
            <person name="Konstantinidis K.T."/>
            <person name="Eloe-Fadrosh E.A."/>
            <person name="Kyrpides N.C."/>
            <person name="Woyke T."/>
        </authorList>
    </citation>
    <scope>NUCLEOTIDE SEQUENCE</scope>
    <source>
        <strain evidence="1">GVMAG-M-3300021473-15</strain>
    </source>
</reference>
<evidence type="ECO:0000313" key="1">
    <source>
        <dbReference type="EMBL" id="QHT06845.1"/>
    </source>
</evidence>
<proteinExistence type="predicted"/>
<dbReference type="AlphaFoldDB" id="A0A6C0CTM8"/>
<organism evidence="1">
    <name type="scientific">viral metagenome</name>
    <dbReference type="NCBI Taxonomy" id="1070528"/>
    <lineage>
        <taxon>unclassified sequences</taxon>
        <taxon>metagenomes</taxon>
        <taxon>organismal metagenomes</taxon>
    </lineage>
</organism>